<dbReference type="Pfam" id="PF13946">
    <property type="entry name" value="DUF4214"/>
    <property type="match status" value="1"/>
</dbReference>
<accession>A0A430HKZ5</accession>
<reference evidence="2 3" key="1">
    <citation type="submission" date="2018-12" db="EMBL/GenBank/DDBJ databases">
        <authorList>
            <person name="Yang E."/>
        </authorList>
    </citation>
    <scope>NUCLEOTIDE SEQUENCE [LARGE SCALE GENOMIC DNA]</scope>
    <source>
        <strain evidence="2 3">SOD</strain>
    </source>
</reference>
<dbReference type="RefSeq" id="WP_126074800.1">
    <property type="nucleotide sequence ID" value="NZ_CP051166.1"/>
</dbReference>
<dbReference type="AlphaFoldDB" id="A0A430HKZ5"/>
<keyword evidence="3" id="KW-1185">Reference proteome</keyword>
<comment type="caution">
    <text evidence="2">The sequence shown here is derived from an EMBL/GenBank/DDBJ whole genome shotgun (WGS) entry which is preliminary data.</text>
</comment>
<evidence type="ECO:0000313" key="3">
    <source>
        <dbReference type="Proteomes" id="UP000278085"/>
    </source>
</evidence>
<evidence type="ECO:0000259" key="1">
    <source>
        <dbReference type="Pfam" id="PF13946"/>
    </source>
</evidence>
<dbReference type="InterPro" id="IPR025282">
    <property type="entry name" value="DUF4214"/>
</dbReference>
<dbReference type="EMBL" id="RXLQ01000007">
    <property type="protein sequence ID" value="RSZ58227.1"/>
    <property type="molecule type" value="Genomic_DNA"/>
</dbReference>
<feature type="domain" description="DUF4214" evidence="1">
    <location>
        <begin position="120"/>
        <end position="178"/>
    </location>
</feature>
<dbReference type="OrthoDB" id="8749115at2"/>
<evidence type="ECO:0000313" key="2">
    <source>
        <dbReference type="EMBL" id="RSZ58227.1"/>
    </source>
</evidence>
<gene>
    <name evidence="2" type="ORF">EJB06_14790</name>
</gene>
<protein>
    <submittedName>
        <fullName evidence="2">DUF4214 domain-containing protein</fullName>
    </submittedName>
</protein>
<organism evidence="2 3">
    <name type="scientific">Massilia atriviolacea</name>
    <dbReference type="NCBI Taxonomy" id="2495579"/>
    <lineage>
        <taxon>Bacteria</taxon>
        <taxon>Pseudomonadati</taxon>
        <taxon>Pseudomonadota</taxon>
        <taxon>Betaproteobacteria</taxon>
        <taxon>Burkholderiales</taxon>
        <taxon>Oxalobacteraceae</taxon>
        <taxon>Telluria group</taxon>
        <taxon>Massilia</taxon>
    </lineage>
</organism>
<dbReference type="Proteomes" id="UP000278085">
    <property type="component" value="Unassembled WGS sequence"/>
</dbReference>
<name>A0A430HKZ5_9BURK</name>
<proteinExistence type="predicted"/>
<sequence>MHAQFNGGAGVDQFGFAGKRADYNITSTADGYAVLPKSGAGGGIPLLVGVELFKFSDSTVNVEYDEVVQALYVGYFGRAADAKGMGSFQEQLARLDAPHDIVGLNRAYGSNPALRQLIDSFGKSAESDALYPDGVEAFVGAVYKNVLGRSADAEGLAFWSHAIDSGVLSQANAALSIMAGALQNTTPQGLLDAKRIDNTLAVASDFTLALDRDSEIAGYAGSLAASIVRAMLATVSADSDLGPFQAVIKQMLSIMAGELAAAFGTPPPEAGMDIPLQLVGQAPPEWGDAFALA</sequence>